<evidence type="ECO:0000256" key="2">
    <source>
        <dbReference type="ARBA" id="ARBA00022801"/>
    </source>
</evidence>
<dbReference type="AlphaFoldDB" id="A0A6A6TPJ6"/>
<dbReference type="PROSITE" id="PS00122">
    <property type="entry name" value="CARBOXYLESTERASE_B_1"/>
    <property type="match status" value="1"/>
</dbReference>
<evidence type="ECO:0000313" key="6">
    <source>
        <dbReference type="Proteomes" id="UP000799324"/>
    </source>
</evidence>
<dbReference type="GO" id="GO:0016787">
    <property type="term" value="F:hydrolase activity"/>
    <property type="evidence" value="ECO:0007669"/>
    <property type="project" value="UniProtKB-KW"/>
</dbReference>
<keyword evidence="2 3" id="KW-0378">Hydrolase</keyword>
<evidence type="ECO:0000256" key="1">
    <source>
        <dbReference type="ARBA" id="ARBA00005964"/>
    </source>
</evidence>
<proteinExistence type="inferred from homology"/>
<gene>
    <name evidence="5" type="ORF">K491DRAFT_619669</name>
</gene>
<comment type="similarity">
    <text evidence="1 3">Belongs to the type-B carboxylesterase/lipase family.</text>
</comment>
<dbReference type="EMBL" id="MU004295">
    <property type="protein sequence ID" value="KAF2661107.1"/>
    <property type="molecule type" value="Genomic_DNA"/>
</dbReference>
<feature type="signal peptide" evidence="3">
    <location>
        <begin position="1"/>
        <end position="17"/>
    </location>
</feature>
<dbReference type="InterPro" id="IPR019826">
    <property type="entry name" value="Carboxylesterase_B_AS"/>
</dbReference>
<keyword evidence="6" id="KW-1185">Reference proteome</keyword>
<dbReference type="InterPro" id="IPR029058">
    <property type="entry name" value="AB_hydrolase_fold"/>
</dbReference>
<dbReference type="Gene3D" id="3.40.50.1820">
    <property type="entry name" value="alpha/beta hydrolase"/>
    <property type="match status" value="1"/>
</dbReference>
<dbReference type="PANTHER" id="PTHR11559">
    <property type="entry name" value="CARBOXYLESTERASE"/>
    <property type="match status" value="1"/>
</dbReference>
<reference evidence="5" key="1">
    <citation type="journal article" date="2020" name="Stud. Mycol.">
        <title>101 Dothideomycetes genomes: a test case for predicting lifestyles and emergence of pathogens.</title>
        <authorList>
            <person name="Haridas S."/>
            <person name="Albert R."/>
            <person name="Binder M."/>
            <person name="Bloem J."/>
            <person name="Labutti K."/>
            <person name="Salamov A."/>
            <person name="Andreopoulos B."/>
            <person name="Baker S."/>
            <person name="Barry K."/>
            <person name="Bills G."/>
            <person name="Bluhm B."/>
            <person name="Cannon C."/>
            <person name="Castanera R."/>
            <person name="Culley D."/>
            <person name="Daum C."/>
            <person name="Ezra D."/>
            <person name="Gonzalez J."/>
            <person name="Henrissat B."/>
            <person name="Kuo A."/>
            <person name="Liang C."/>
            <person name="Lipzen A."/>
            <person name="Lutzoni F."/>
            <person name="Magnuson J."/>
            <person name="Mondo S."/>
            <person name="Nolan M."/>
            <person name="Ohm R."/>
            <person name="Pangilinan J."/>
            <person name="Park H.-J."/>
            <person name="Ramirez L."/>
            <person name="Alfaro M."/>
            <person name="Sun H."/>
            <person name="Tritt A."/>
            <person name="Yoshinaga Y."/>
            <person name="Zwiers L.-H."/>
            <person name="Turgeon B."/>
            <person name="Goodwin S."/>
            <person name="Spatafora J."/>
            <person name="Crous P."/>
            <person name="Grigoriev I."/>
        </authorList>
    </citation>
    <scope>NUCLEOTIDE SEQUENCE</scope>
    <source>
        <strain evidence="5">CBS 122681</strain>
    </source>
</reference>
<feature type="chain" id="PRO_5025716756" description="Carboxylic ester hydrolase" evidence="3">
    <location>
        <begin position="18"/>
        <end position="532"/>
    </location>
</feature>
<name>A0A6A6TPJ6_9PLEO</name>
<dbReference type="InterPro" id="IPR002018">
    <property type="entry name" value="CarbesteraseB"/>
</dbReference>
<dbReference type="InterPro" id="IPR050309">
    <property type="entry name" value="Type-B_Carboxylest/Lipase"/>
</dbReference>
<evidence type="ECO:0000259" key="4">
    <source>
        <dbReference type="Pfam" id="PF00135"/>
    </source>
</evidence>
<dbReference type="OrthoDB" id="408631at2759"/>
<evidence type="ECO:0000313" key="5">
    <source>
        <dbReference type="EMBL" id="KAF2661107.1"/>
    </source>
</evidence>
<organism evidence="5 6">
    <name type="scientific">Lophiostoma macrostomum CBS 122681</name>
    <dbReference type="NCBI Taxonomy" id="1314788"/>
    <lineage>
        <taxon>Eukaryota</taxon>
        <taxon>Fungi</taxon>
        <taxon>Dikarya</taxon>
        <taxon>Ascomycota</taxon>
        <taxon>Pezizomycotina</taxon>
        <taxon>Dothideomycetes</taxon>
        <taxon>Pleosporomycetidae</taxon>
        <taxon>Pleosporales</taxon>
        <taxon>Lophiostomataceae</taxon>
        <taxon>Lophiostoma</taxon>
    </lineage>
</organism>
<dbReference type="Pfam" id="PF00135">
    <property type="entry name" value="COesterase"/>
    <property type="match status" value="1"/>
</dbReference>
<keyword evidence="3" id="KW-0732">Signal</keyword>
<dbReference type="SUPFAM" id="SSF53474">
    <property type="entry name" value="alpha/beta-Hydrolases"/>
    <property type="match status" value="1"/>
</dbReference>
<sequence length="532" mass="58645">MHAICFITAYLIATCTALSSASDPIVDLGYATYRGLLNETLSTREFYGIRFGQPPTGRLRWKAPQPMSSLRNSSSVILNATQPGPICMQGYPYWTNPNAGTPQGSEDCLILNVIGPANTTNSSNLPVLVIVPGGGYTMGDAGSGDVHALLNHTGNAFIAVALQYRLGAYGFLGSDAFANEGGDANVGLLDQRLGLEWVQRYISLFGGDPAKVTLTGGSAGGGSITDQLIMYGGRADPPFRAAMPEFPWWQQMLRKEQLNQQYQYLLESTNCTSMACMRGLSEGTLAAATQATYVQAYSEGAYGYGNFYYGPYVDGSVIRDLPSREFRAGHFSKVPLWLDHAKYEGYTFSNQSLTNVEDETQDLKIQFPSADQQFIDKVYELYPRESFNATFWQRQTWFGDFSINCPTYYVASSASSYDVPVYKMLFAAGSQTHGASGAFIADPSTLPFGNPGYNETLASIMKDWWASFAIYLDPNARRWSTVERPSWPLYNESAEFQVMSINYTQSGAVSDLYFDNSEQCKFFEENGEVVQN</sequence>
<feature type="domain" description="Carboxylesterase type B" evidence="4">
    <location>
        <begin position="23"/>
        <end position="509"/>
    </location>
</feature>
<evidence type="ECO:0000256" key="3">
    <source>
        <dbReference type="RuleBase" id="RU361235"/>
    </source>
</evidence>
<dbReference type="Proteomes" id="UP000799324">
    <property type="component" value="Unassembled WGS sequence"/>
</dbReference>
<protein>
    <recommendedName>
        <fullName evidence="3">Carboxylic ester hydrolase</fullName>
        <ecNumber evidence="3">3.1.1.-</ecNumber>
    </recommendedName>
</protein>
<dbReference type="EC" id="3.1.1.-" evidence="3"/>
<accession>A0A6A6TPJ6</accession>